<keyword evidence="3" id="KW-1185">Reference proteome</keyword>
<dbReference type="AlphaFoldDB" id="A0A7G5IK24"/>
<dbReference type="Proteomes" id="UP000515292">
    <property type="component" value="Chromosome"/>
</dbReference>
<keyword evidence="2" id="KW-0238">DNA-binding</keyword>
<accession>A0A7G5IK24</accession>
<dbReference type="Gene3D" id="1.10.10.10">
    <property type="entry name" value="Winged helix-like DNA-binding domain superfamily/Winged helix DNA-binding domain"/>
    <property type="match status" value="1"/>
</dbReference>
<organism evidence="2 3">
    <name type="scientific">Sandaracinobacteroides saxicola</name>
    <dbReference type="NCBI Taxonomy" id="2759707"/>
    <lineage>
        <taxon>Bacteria</taxon>
        <taxon>Pseudomonadati</taxon>
        <taxon>Pseudomonadota</taxon>
        <taxon>Alphaproteobacteria</taxon>
        <taxon>Sphingomonadales</taxon>
        <taxon>Sphingosinicellaceae</taxon>
        <taxon>Sandaracinobacteroides</taxon>
    </lineage>
</organism>
<dbReference type="KEGG" id="sand:H3309_04300"/>
<dbReference type="GO" id="GO:0003700">
    <property type="term" value="F:DNA-binding transcription factor activity"/>
    <property type="evidence" value="ECO:0007669"/>
    <property type="project" value="InterPro"/>
</dbReference>
<dbReference type="InterPro" id="IPR036388">
    <property type="entry name" value="WH-like_DNA-bd_sf"/>
</dbReference>
<gene>
    <name evidence="2" type="ORF">H3309_04300</name>
</gene>
<dbReference type="Pfam" id="PF13463">
    <property type="entry name" value="HTH_27"/>
    <property type="match status" value="1"/>
</dbReference>
<sequence length="150" mass="17157">MRWHQDPMGVAEKPPVAREALVATAEMLLKVRRLRTKRFPEDLFADPAWDIFLDLFVSHMRGRRHSVSSVCIAAGVPSTTGLRWIGRLTEDGWLKRSIDTNDRRRSYVTLAPRTLEAVKLCLEDMSHEVIGRQTRSRSQAAYPLQLAMDV</sequence>
<proteinExistence type="predicted"/>
<evidence type="ECO:0000259" key="1">
    <source>
        <dbReference type="Pfam" id="PF13463"/>
    </source>
</evidence>
<dbReference type="GO" id="GO:0003677">
    <property type="term" value="F:DNA binding"/>
    <property type="evidence" value="ECO:0007669"/>
    <property type="project" value="UniProtKB-KW"/>
</dbReference>
<feature type="domain" description="HTH marR-type" evidence="1">
    <location>
        <begin position="59"/>
        <end position="111"/>
    </location>
</feature>
<dbReference type="InterPro" id="IPR000835">
    <property type="entry name" value="HTH_MarR-typ"/>
</dbReference>
<dbReference type="SUPFAM" id="SSF46785">
    <property type="entry name" value="Winged helix' DNA-binding domain"/>
    <property type="match status" value="1"/>
</dbReference>
<dbReference type="InterPro" id="IPR036390">
    <property type="entry name" value="WH_DNA-bd_sf"/>
</dbReference>
<protein>
    <submittedName>
        <fullName evidence="2">Winged helix DNA-binding protein</fullName>
    </submittedName>
</protein>
<name>A0A7G5IK24_9SPHN</name>
<evidence type="ECO:0000313" key="2">
    <source>
        <dbReference type="EMBL" id="QMW23716.1"/>
    </source>
</evidence>
<reference evidence="2 3" key="1">
    <citation type="submission" date="2020-07" db="EMBL/GenBank/DDBJ databases">
        <title>Complete genome sequence for Sandaracinobacter sp. M6.</title>
        <authorList>
            <person name="Tang Y."/>
            <person name="Liu Q."/>
            <person name="Guo Z."/>
            <person name="Lei P."/>
            <person name="Huang B."/>
        </authorList>
    </citation>
    <scope>NUCLEOTIDE SEQUENCE [LARGE SCALE GENOMIC DNA]</scope>
    <source>
        <strain evidence="2 3">M6</strain>
    </source>
</reference>
<dbReference type="EMBL" id="CP059851">
    <property type="protein sequence ID" value="QMW23716.1"/>
    <property type="molecule type" value="Genomic_DNA"/>
</dbReference>
<evidence type="ECO:0000313" key="3">
    <source>
        <dbReference type="Proteomes" id="UP000515292"/>
    </source>
</evidence>